<organism evidence="7 8">
    <name type="scientific">Rhodococcoides trifolii</name>
    <dbReference type="NCBI Taxonomy" id="908250"/>
    <lineage>
        <taxon>Bacteria</taxon>
        <taxon>Bacillati</taxon>
        <taxon>Actinomycetota</taxon>
        <taxon>Actinomycetes</taxon>
        <taxon>Mycobacteriales</taxon>
        <taxon>Nocardiaceae</taxon>
        <taxon>Rhodococcoides</taxon>
    </lineage>
</organism>
<keyword evidence="2" id="KW-0719">Serine esterase</keyword>
<dbReference type="AlphaFoldDB" id="A0A917LH15"/>
<accession>A0A917LH15</accession>
<dbReference type="InterPro" id="IPR000675">
    <property type="entry name" value="Cutinase/axe"/>
</dbReference>
<feature type="region of interest" description="Disordered" evidence="5">
    <location>
        <begin position="475"/>
        <end position="546"/>
    </location>
</feature>
<comment type="caution">
    <text evidence="7">The sequence shown here is derived from an EMBL/GenBank/DDBJ whole genome shotgun (WGS) entry which is preliminary data.</text>
</comment>
<dbReference type="RefSeq" id="WP_188546738.1">
    <property type="nucleotide sequence ID" value="NZ_BMCU01000005.1"/>
</dbReference>
<name>A0A917LH15_9NOCA</name>
<keyword evidence="3" id="KW-0378">Hydrolase</keyword>
<evidence type="ECO:0000256" key="4">
    <source>
        <dbReference type="ARBA" id="ARBA00023157"/>
    </source>
</evidence>
<evidence type="ECO:0008006" key="9">
    <source>
        <dbReference type="Google" id="ProtNLM"/>
    </source>
</evidence>
<dbReference type="PANTHER" id="PTHR33630">
    <property type="entry name" value="CUTINASE RV1984C-RELATED-RELATED"/>
    <property type="match status" value="1"/>
</dbReference>
<dbReference type="SUPFAM" id="SSF53474">
    <property type="entry name" value="alpha/beta-Hydrolases"/>
    <property type="match status" value="1"/>
</dbReference>
<dbReference type="Gene3D" id="3.40.50.1820">
    <property type="entry name" value="alpha/beta hydrolase"/>
    <property type="match status" value="1"/>
</dbReference>
<comment type="similarity">
    <text evidence="1">Belongs to the cutinase family.</text>
</comment>
<evidence type="ECO:0000256" key="5">
    <source>
        <dbReference type="SAM" id="MobiDB-lite"/>
    </source>
</evidence>
<evidence type="ECO:0000256" key="1">
    <source>
        <dbReference type="ARBA" id="ARBA00007534"/>
    </source>
</evidence>
<dbReference type="Pfam" id="PF01083">
    <property type="entry name" value="Cutinase"/>
    <property type="match status" value="1"/>
</dbReference>
<dbReference type="GO" id="GO:0052689">
    <property type="term" value="F:carboxylic ester hydrolase activity"/>
    <property type="evidence" value="ECO:0007669"/>
    <property type="project" value="UniProtKB-KW"/>
</dbReference>
<dbReference type="InterPro" id="IPR029058">
    <property type="entry name" value="AB_hydrolase_fold"/>
</dbReference>
<proteinExistence type="inferred from homology"/>
<sequence length="570" mass="57909">MSFTRPSRRIAASIAAFASLGVVAAGAVALTGGGAATTDAPAVELVSTSTCYDMVSIGIGGRNGAPGAGVKLLTDANGNQLPAALSDDFESDWVDEVVSPANSAVNPESYAAIYLQYPANMSSYDAAVDTGVSNAKSVMSAISASCPGTRFAIVGYSEGADVARRTAMEVGNQIPTDGKYAIVNPSKVVGVVILADAGRTSGEGPFPGAANPYSRPDNFDTNYQNGQTTATGAGALPGTSGSFGALDGKVASFCSNGDLTCSLPESTSIVHLLANVGRQVNVDAFEREGLTPATAADVATVIGRVAFFALNDIASQPNWLASDETFLDVLIKVSEPGYDPSKAATTPVSKSDTTAPIDSDKASNLAYLPSKLFKEVVGLITDNQNTVPVLMNDPYGLTLGPGVGHHFDYWRDADLANGKPLTSAQYAAAWLTQLAKDAQAKKPIADPVVKQAALRTVQADPVAAVAAVQAVMSTDETATTTADATTTSSTSTTPLPDTTSTAPAPTTPSDTTTSDAVPTQSESVQTTDATIPSVTDETVAPSTTATCEAEAGVEVAPTATCPAPTSVPAS</sequence>
<evidence type="ECO:0000256" key="3">
    <source>
        <dbReference type="ARBA" id="ARBA00022801"/>
    </source>
</evidence>
<dbReference type="EMBL" id="BMCU01000005">
    <property type="protein sequence ID" value="GGG22732.1"/>
    <property type="molecule type" value="Genomic_DNA"/>
</dbReference>
<keyword evidence="4" id="KW-1015">Disulfide bond</keyword>
<evidence type="ECO:0000256" key="2">
    <source>
        <dbReference type="ARBA" id="ARBA00022487"/>
    </source>
</evidence>
<evidence type="ECO:0000313" key="8">
    <source>
        <dbReference type="Proteomes" id="UP000654257"/>
    </source>
</evidence>
<keyword evidence="6" id="KW-0732">Signal</keyword>
<reference evidence="7" key="1">
    <citation type="journal article" date="2014" name="Int. J. Syst. Evol. Microbiol.">
        <title>Complete genome sequence of Corynebacterium casei LMG S-19264T (=DSM 44701T), isolated from a smear-ripened cheese.</title>
        <authorList>
            <consortium name="US DOE Joint Genome Institute (JGI-PGF)"/>
            <person name="Walter F."/>
            <person name="Albersmeier A."/>
            <person name="Kalinowski J."/>
            <person name="Ruckert C."/>
        </authorList>
    </citation>
    <scope>NUCLEOTIDE SEQUENCE</scope>
    <source>
        <strain evidence="7">CCM 7905</strain>
    </source>
</reference>
<gene>
    <name evidence="7" type="ORF">GCM10007304_40660</name>
</gene>
<dbReference type="PANTHER" id="PTHR33630:SF9">
    <property type="entry name" value="CUTINASE 4"/>
    <property type="match status" value="1"/>
</dbReference>
<feature type="signal peptide" evidence="6">
    <location>
        <begin position="1"/>
        <end position="24"/>
    </location>
</feature>
<feature type="chain" id="PRO_5039586474" description="Cutinase family protein" evidence="6">
    <location>
        <begin position="25"/>
        <end position="570"/>
    </location>
</feature>
<dbReference type="SMART" id="SM01110">
    <property type="entry name" value="Cutinase"/>
    <property type="match status" value="1"/>
</dbReference>
<evidence type="ECO:0000313" key="7">
    <source>
        <dbReference type="EMBL" id="GGG22732.1"/>
    </source>
</evidence>
<evidence type="ECO:0000256" key="6">
    <source>
        <dbReference type="SAM" id="SignalP"/>
    </source>
</evidence>
<protein>
    <recommendedName>
        <fullName evidence="9">Cutinase family protein</fullName>
    </recommendedName>
</protein>
<keyword evidence="8" id="KW-1185">Reference proteome</keyword>
<dbReference type="Proteomes" id="UP000654257">
    <property type="component" value="Unassembled WGS sequence"/>
</dbReference>
<feature type="compositionally biased region" description="Polar residues" evidence="5">
    <location>
        <begin position="520"/>
        <end position="546"/>
    </location>
</feature>
<reference evidence="7" key="2">
    <citation type="submission" date="2020-09" db="EMBL/GenBank/DDBJ databases">
        <authorList>
            <person name="Sun Q."/>
            <person name="Sedlacek I."/>
        </authorList>
    </citation>
    <scope>NUCLEOTIDE SEQUENCE</scope>
    <source>
        <strain evidence="7">CCM 7905</strain>
    </source>
</reference>
<feature type="compositionally biased region" description="Low complexity" evidence="5">
    <location>
        <begin position="475"/>
        <end position="519"/>
    </location>
</feature>